<evidence type="ECO:0000313" key="2">
    <source>
        <dbReference type="EMBL" id="GAA1004587.1"/>
    </source>
</evidence>
<feature type="compositionally biased region" description="Low complexity" evidence="1">
    <location>
        <begin position="114"/>
        <end position="142"/>
    </location>
</feature>
<accession>A0ABP4DAA8</accession>
<sequence>MDGRFRPAERLKGGGTGTVRRARGTAPHREGARPGRRVPSAPRAARAASARHRDAEPADVPLRTDGTAAGPWGRRRAGGREQRAEEGRGGPREEQRRSRGAGGPWGQRRRRWRAMAAAVPPATAPTPAAAGMPTLAALRPVR</sequence>
<keyword evidence="3" id="KW-1185">Reference proteome</keyword>
<feature type="compositionally biased region" description="Low complexity" evidence="1">
    <location>
        <begin position="37"/>
        <end position="48"/>
    </location>
</feature>
<feature type="region of interest" description="Disordered" evidence="1">
    <location>
        <begin position="1"/>
        <end position="142"/>
    </location>
</feature>
<evidence type="ECO:0000256" key="1">
    <source>
        <dbReference type="SAM" id="MobiDB-lite"/>
    </source>
</evidence>
<dbReference type="EMBL" id="BAAAHU010000004">
    <property type="protein sequence ID" value="GAA1004587.1"/>
    <property type="molecule type" value="Genomic_DNA"/>
</dbReference>
<dbReference type="Proteomes" id="UP001501072">
    <property type="component" value="Unassembled WGS sequence"/>
</dbReference>
<comment type="caution">
    <text evidence="2">The sequence shown here is derived from an EMBL/GenBank/DDBJ whole genome shotgun (WGS) entry which is preliminary data.</text>
</comment>
<organism evidence="2 3">
    <name type="scientific">Streptomyces thermogriseus</name>
    <dbReference type="NCBI Taxonomy" id="75292"/>
    <lineage>
        <taxon>Bacteria</taxon>
        <taxon>Bacillati</taxon>
        <taxon>Actinomycetota</taxon>
        <taxon>Actinomycetes</taxon>
        <taxon>Kitasatosporales</taxon>
        <taxon>Streptomycetaceae</taxon>
        <taxon>Streptomyces</taxon>
    </lineage>
</organism>
<evidence type="ECO:0000313" key="3">
    <source>
        <dbReference type="Proteomes" id="UP001501072"/>
    </source>
</evidence>
<proteinExistence type="predicted"/>
<gene>
    <name evidence="2" type="ORF">GCM10009564_07080</name>
</gene>
<name>A0ABP4DAA8_9ACTN</name>
<reference evidence="3" key="1">
    <citation type="journal article" date="2019" name="Int. J. Syst. Evol. Microbiol.">
        <title>The Global Catalogue of Microorganisms (GCM) 10K type strain sequencing project: providing services to taxonomists for standard genome sequencing and annotation.</title>
        <authorList>
            <consortium name="The Broad Institute Genomics Platform"/>
            <consortium name="The Broad Institute Genome Sequencing Center for Infectious Disease"/>
            <person name="Wu L."/>
            <person name="Ma J."/>
        </authorList>
    </citation>
    <scope>NUCLEOTIDE SEQUENCE [LARGE SCALE GENOMIC DNA]</scope>
    <source>
        <strain evidence="3">JCM 11269</strain>
    </source>
</reference>
<feature type="compositionally biased region" description="Basic and acidic residues" evidence="1">
    <location>
        <begin position="1"/>
        <end position="12"/>
    </location>
</feature>
<protein>
    <submittedName>
        <fullName evidence="2">Uncharacterized protein</fullName>
    </submittedName>
</protein>
<feature type="compositionally biased region" description="Basic and acidic residues" evidence="1">
    <location>
        <begin position="78"/>
        <end position="97"/>
    </location>
</feature>